<evidence type="ECO:0000313" key="1">
    <source>
        <dbReference type="EMBL" id="GAA3921552.1"/>
    </source>
</evidence>
<gene>
    <name evidence="1" type="ORF">GCM10022277_16770</name>
</gene>
<organism evidence="1 2">
    <name type="scientific">Litoribacillus peritrichatus</name>
    <dbReference type="NCBI Taxonomy" id="718191"/>
    <lineage>
        <taxon>Bacteria</taxon>
        <taxon>Pseudomonadati</taxon>
        <taxon>Pseudomonadota</taxon>
        <taxon>Gammaproteobacteria</taxon>
        <taxon>Oceanospirillales</taxon>
        <taxon>Oceanospirillaceae</taxon>
        <taxon>Litoribacillus</taxon>
    </lineage>
</organism>
<protein>
    <submittedName>
        <fullName evidence="1">Uncharacterized protein</fullName>
    </submittedName>
</protein>
<evidence type="ECO:0000313" key="2">
    <source>
        <dbReference type="Proteomes" id="UP001501565"/>
    </source>
</evidence>
<proteinExistence type="predicted"/>
<keyword evidence="2" id="KW-1185">Reference proteome</keyword>
<comment type="caution">
    <text evidence="1">The sequence shown here is derived from an EMBL/GenBank/DDBJ whole genome shotgun (WGS) entry which is preliminary data.</text>
</comment>
<dbReference type="Proteomes" id="UP001501565">
    <property type="component" value="Unassembled WGS sequence"/>
</dbReference>
<dbReference type="RefSeq" id="WP_344797429.1">
    <property type="nucleotide sequence ID" value="NZ_BAABBN010000004.1"/>
</dbReference>
<accession>A0ABP7MEH9</accession>
<reference evidence="2" key="1">
    <citation type="journal article" date="2019" name="Int. J. Syst. Evol. Microbiol.">
        <title>The Global Catalogue of Microorganisms (GCM) 10K type strain sequencing project: providing services to taxonomists for standard genome sequencing and annotation.</title>
        <authorList>
            <consortium name="The Broad Institute Genomics Platform"/>
            <consortium name="The Broad Institute Genome Sequencing Center for Infectious Disease"/>
            <person name="Wu L."/>
            <person name="Ma J."/>
        </authorList>
    </citation>
    <scope>NUCLEOTIDE SEQUENCE [LARGE SCALE GENOMIC DNA]</scope>
    <source>
        <strain evidence="2">JCM 17551</strain>
    </source>
</reference>
<sequence length="107" mass="12569">MNLSNALAEFFQSLWNTRIESAERLQTFDIHAESSCVQFTLPNVHRFFTEDQPEFKSLTYKEFRQGLFNSPINERLKEIDAEIVITDNQRKVDLSSYAIQLRHPTTD</sequence>
<dbReference type="EMBL" id="BAABBN010000004">
    <property type="protein sequence ID" value="GAA3921552.1"/>
    <property type="molecule type" value="Genomic_DNA"/>
</dbReference>
<name>A0ABP7MEH9_9GAMM</name>